<feature type="domain" description="AB hydrolase-1" evidence="1">
    <location>
        <begin position="23"/>
        <end position="247"/>
    </location>
</feature>
<dbReference type="Proteomes" id="UP000182800">
    <property type="component" value="Unassembled WGS sequence"/>
</dbReference>
<evidence type="ECO:0000313" key="5">
    <source>
        <dbReference type="Proteomes" id="UP000182800"/>
    </source>
</evidence>
<dbReference type="Pfam" id="PF00561">
    <property type="entry name" value="Abhydrolase_1"/>
    <property type="match status" value="1"/>
</dbReference>
<comment type="caution">
    <text evidence="2">The sequence shown here is derived from an EMBL/GenBank/DDBJ whole genome shotgun (WGS) entry which is preliminary data.</text>
</comment>
<evidence type="ECO:0000259" key="1">
    <source>
        <dbReference type="Pfam" id="PF00561"/>
    </source>
</evidence>
<dbReference type="SUPFAM" id="SSF53474">
    <property type="entry name" value="alpha/beta-Hydrolases"/>
    <property type="match status" value="1"/>
</dbReference>
<dbReference type="EMBL" id="FMBM01000002">
    <property type="protein sequence ID" value="SCC80827.1"/>
    <property type="molecule type" value="Genomic_DNA"/>
</dbReference>
<dbReference type="GO" id="GO:0042952">
    <property type="term" value="P:beta-ketoadipate pathway"/>
    <property type="evidence" value="ECO:0007669"/>
    <property type="project" value="InterPro"/>
</dbReference>
<proteinExistence type="predicted"/>
<sequence length="261" mass="28355">MMDKINVAGRNFRVAIDGPDDAPPLMLSNSLATNLAMWDAQMPALAAHFRVIRYDHRGHGASDAPQGPYSFAGLAEDAVGILDALGIEKAHWCGLSMGGMTGMRMLTHHRERIGRAVLANTAAQMGTADVWNSRAETARAQGMSVIAGPTLERWFTPEFRESDPQAVGRVREMIHATPAQGYAACCEAIRDMDQRESIRAVEAPVLVVIGARDPSTTPEHGELIRDAITGAQAVTLDAAHLSNVERPEEFTRAVMDFLLER</sequence>
<reference evidence="2 4" key="1">
    <citation type="submission" date="2015-09" db="EMBL/GenBank/DDBJ databases">
        <title>Identification and resolution of microdiversity through metagenomic sequencing of parallel consortia.</title>
        <authorList>
            <person name="Nelson W.C."/>
            <person name="Romine M.F."/>
            <person name="Lindemann S.R."/>
        </authorList>
    </citation>
    <scope>NUCLEOTIDE SEQUENCE [LARGE SCALE GENOMIC DNA]</scope>
    <source>
        <strain evidence="2">HL-109</strain>
    </source>
</reference>
<evidence type="ECO:0000313" key="3">
    <source>
        <dbReference type="EMBL" id="SCC80827.1"/>
    </source>
</evidence>
<dbReference type="PANTHER" id="PTHR43433:SF5">
    <property type="entry name" value="AB HYDROLASE-1 DOMAIN-CONTAINING PROTEIN"/>
    <property type="match status" value="1"/>
</dbReference>
<reference evidence="3 5" key="2">
    <citation type="submission" date="2016-08" db="EMBL/GenBank/DDBJ databases">
        <authorList>
            <person name="Varghese N."/>
            <person name="Submissions Spin"/>
        </authorList>
    </citation>
    <scope>NUCLEOTIDE SEQUENCE [LARGE SCALE GENOMIC DNA]</scope>
    <source>
        <strain evidence="3 5">HL-109</strain>
    </source>
</reference>
<dbReference type="AlphaFoldDB" id="A0A0P7Y6V0"/>
<dbReference type="PRINTS" id="PR00111">
    <property type="entry name" value="ABHYDROLASE"/>
</dbReference>
<evidence type="ECO:0000313" key="2">
    <source>
        <dbReference type="EMBL" id="KPQ09982.1"/>
    </source>
</evidence>
<dbReference type="STRING" id="1653334.GA0071312_1755"/>
<dbReference type="EMBL" id="LJSX01000020">
    <property type="protein sequence ID" value="KPQ09982.1"/>
    <property type="molecule type" value="Genomic_DNA"/>
</dbReference>
<dbReference type="RefSeq" id="WP_074444651.1">
    <property type="nucleotide sequence ID" value="NZ_FMBM01000002.1"/>
</dbReference>
<dbReference type="InterPro" id="IPR000073">
    <property type="entry name" value="AB_hydrolase_1"/>
</dbReference>
<organism evidence="2 4">
    <name type="scientific">Saliniramus fredricksonii</name>
    <dbReference type="NCBI Taxonomy" id="1653334"/>
    <lineage>
        <taxon>Bacteria</taxon>
        <taxon>Pseudomonadati</taxon>
        <taxon>Pseudomonadota</taxon>
        <taxon>Alphaproteobacteria</taxon>
        <taxon>Hyphomicrobiales</taxon>
        <taxon>Salinarimonadaceae</taxon>
        <taxon>Saliniramus</taxon>
    </lineage>
</organism>
<dbReference type="PATRIC" id="fig|1653334.4.peg.140"/>
<gene>
    <name evidence="2" type="primary">pcaD</name>
    <name evidence="3" type="ORF">GA0071312_1755</name>
    <name evidence="2" type="ORF">HLUCCO17_12815</name>
</gene>
<dbReference type="PANTHER" id="PTHR43433">
    <property type="entry name" value="HYDROLASE, ALPHA/BETA FOLD FAMILY PROTEIN"/>
    <property type="match status" value="1"/>
</dbReference>
<accession>A0A0P7Y6V0</accession>
<dbReference type="GO" id="GO:0047570">
    <property type="term" value="F:3-oxoadipate enol-lactonase activity"/>
    <property type="evidence" value="ECO:0007669"/>
    <property type="project" value="InterPro"/>
</dbReference>
<dbReference type="InterPro" id="IPR026968">
    <property type="entry name" value="PcaD/CatD"/>
</dbReference>
<protein>
    <submittedName>
        <fullName evidence="2 3">3-oxoadipate enol-lactonase</fullName>
    </submittedName>
</protein>
<dbReference type="Gene3D" id="3.40.50.1820">
    <property type="entry name" value="alpha/beta hydrolase"/>
    <property type="match status" value="1"/>
</dbReference>
<dbReference type="InterPro" id="IPR050471">
    <property type="entry name" value="AB_hydrolase"/>
</dbReference>
<dbReference type="Proteomes" id="UP000050497">
    <property type="component" value="Unassembled WGS sequence"/>
</dbReference>
<name>A0A0P7Y6V0_9HYPH</name>
<dbReference type="NCBIfam" id="TIGR02427">
    <property type="entry name" value="protocat_pcaD"/>
    <property type="match status" value="1"/>
</dbReference>
<dbReference type="InterPro" id="IPR029058">
    <property type="entry name" value="AB_hydrolase_fold"/>
</dbReference>
<keyword evidence="5" id="KW-1185">Reference proteome</keyword>
<evidence type="ECO:0000313" key="4">
    <source>
        <dbReference type="Proteomes" id="UP000050497"/>
    </source>
</evidence>